<gene>
    <name evidence="2" type="ORF">QE412_002324</name>
</gene>
<name>A0ABU0TVR5_MICTR</name>
<proteinExistence type="predicted"/>
<dbReference type="RefSeq" id="WP_307483743.1">
    <property type="nucleotide sequence ID" value="NZ_JAUTBF010000001.1"/>
</dbReference>
<dbReference type="PANTHER" id="PTHR30270">
    <property type="entry name" value="THIAMINE-MONOPHOSPHATE KINASE"/>
    <property type="match status" value="1"/>
</dbReference>
<dbReference type="Gene3D" id="3.30.1330.10">
    <property type="entry name" value="PurM-like, N-terminal domain"/>
    <property type="match status" value="1"/>
</dbReference>
<dbReference type="PROSITE" id="PS51186">
    <property type="entry name" value="GNAT"/>
    <property type="match status" value="1"/>
</dbReference>
<dbReference type="NCBIfam" id="TIGR04050">
    <property type="entry name" value="MSMEG_0567_Cter"/>
    <property type="match status" value="1"/>
</dbReference>
<dbReference type="Gene3D" id="3.40.630.30">
    <property type="match status" value="1"/>
</dbReference>
<dbReference type="InterPro" id="IPR016181">
    <property type="entry name" value="Acyl_CoA_acyltransferase"/>
</dbReference>
<organism evidence="2 3">
    <name type="scientific">Microbacterium trichothecenolyticum</name>
    <name type="common">Aureobacterium trichothecenolyticum</name>
    <dbReference type="NCBI Taxonomy" id="69370"/>
    <lineage>
        <taxon>Bacteria</taxon>
        <taxon>Bacillati</taxon>
        <taxon>Actinomycetota</taxon>
        <taxon>Actinomycetes</taxon>
        <taxon>Micrococcales</taxon>
        <taxon>Microbacteriaceae</taxon>
        <taxon>Microbacterium</taxon>
    </lineage>
</organism>
<accession>A0ABU0TVR5</accession>
<dbReference type="Pfam" id="PF00586">
    <property type="entry name" value="AIRS"/>
    <property type="match status" value="1"/>
</dbReference>
<dbReference type="PANTHER" id="PTHR30270:SF0">
    <property type="entry name" value="THIAMINE-MONOPHOSPHATE KINASE"/>
    <property type="match status" value="1"/>
</dbReference>
<dbReference type="InterPro" id="IPR016188">
    <property type="entry name" value="PurM-like_N"/>
</dbReference>
<dbReference type="InterPro" id="IPR006283">
    <property type="entry name" value="ThiL-like"/>
</dbReference>
<dbReference type="InterPro" id="IPR023911">
    <property type="entry name" value="MSMEG_0567/sll0787_C"/>
</dbReference>
<dbReference type="EMBL" id="JAUTBF010000001">
    <property type="protein sequence ID" value="MDQ1123751.1"/>
    <property type="molecule type" value="Genomic_DNA"/>
</dbReference>
<evidence type="ECO:0000259" key="1">
    <source>
        <dbReference type="PROSITE" id="PS51186"/>
    </source>
</evidence>
<dbReference type="InterPro" id="IPR000182">
    <property type="entry name" value="GNAT_dom"/>
</dbReference>
<dbReference type="SUPFAM" id="SSF55729">
    <property type="entry name" value="Acyl-CoA N-acyltransferases (Nat)"/>
    <property type="match status" value="1"/>
</dbReference>
<dbReference type="Pfam" id="PF02769">
    <property type="entry name" value="AIRS_C"/>
    <property type="match status" value="1"/>
</dbReference>
<dbReference type="InterPro" id="IPR036676">
    <property type="entry name" value="PurM-like_C_sf"/>
</dbReference>
<evidence type="ECO:0000313" key="2">
    <source>
        <dbReference type="EMBL" id="MDQ1123751.1"/>
    </source>
</evidence>
<dbReference type="SUPFAM" id="SSF56042">
    <property type="entry name" value="PurM C-terminal domain-like"/>
    <property type="match status" value="1"/>
</dbReference>
<dbReference type="Gene3D" id="3.90.650.10">
    <property type="entry name" value="PurM-like C-terminal domain"/>
    <property type="match status" value="1"/>
</dbReference>
<evidence type="ECO:0000313" key="3">
    <source>
        <dbReference type="Proteomes" id="UP001226691"/>
    </source>
</evidence>
<protein>
    <submittedName>
        <fullName evidence="2">N-acetyltransferase (TIGR04045 family)</fullName>
    </submittedName>
</protein>
<dbReference type="InterPro" id="IPR024035">
    <property type="entry name" value="MSMEG_0567_GNAT"/>
</dbReference>
<sequence>MQHPQDGGRVMFDVPVLTGAPRAQEAPAWVIRVADAADLAAYRAIRRDVFVDEQGLFAGSDHDDIDDDPRTVVLVAATAAGDVLGGVRLAPATARDIGWWTGGRLVVRRGARHAGGIGSALVREACREAVSRGVLRFDATVQERNEPLFRHLGWVRWGETSIGGTPHVRMRWPIDRIADLVGAMKLPLGDVLAGIRDDHPDSLGGDGWVGDDGALVSGTDVVVATDAILPALIDKDPEWAGWCGVLVNVNDLSAMGARAVGLMDAVSAATPSAVRRIVSGLRSAAVAWDVPILGGHTQLRGASSLAVTALGRTTAPIPGGGGRAGHRLGLTVDLHGRWRRGFEGRQWDSTSTRTGEELRHLAGLLAAHRPAAAKDVSMAGIVGTTAMLAEASGTGARIDVADIPAPPDVAFGDWLTCFPGYGMLTADAPEIPSPLAHSATIGELSAEPGVVLRWPDGVETRALDTDATGLGQA</sequence>
<dbReference type="NCBIfam" id="TIGR04045">
    <property type="entry name" value="MSMEG_0567_GNAT"/>
    <property type="match status" value="1"/>
</dbReference>
<feature type="domain" description="N-acetyltransferase" evidence="1">
    <location>
        <begin position="29"/>
        <end position="175"/>
    </location>
</feature>
<comment type="caution">
    <text evidence="2">The sequence shown here is derived from an EMBL/GenBank/DDBJ whole genome shotgun (WGS) entry which is preliminary data.</text>
</comment>
<dbReference type="InterPro" id="IPR036921">
    <property type="entry name" value="PurM-like_N_sf"/>
</dbReference>
<reference evidence="2 3" key="1">
    <citation type="submission" date="2023-07" db="EMBL/GenBank/DDBJ databases">
        <title>Functional and genomic diversity of the sorghum phyllosphere microbiome.</title>
        <authorList>
            <person name="Shade A."/>
        </authorList>
    </citation>
    <scope>NUCLEOTIDE SEQUENCE [LARGE SCALE GENOMIC DNA]</scope>
    <source>
        <strain evidence="2 3">SORGH_AS_1207</strain>
    </source>
</reference>
<keyword evidence="3" id="KW-1185">Reference proteome</keyword>
<dbReference type="Pfam" id="PF00583">
    <property type="entry name" value="Acetyltransf_1"/>
    <property type="match status" value="1"/>
</dbReference>
<dbReference type="SUPFAM" id="SSF55326">
    <property type="entry name" value="PurM N-terminal domain-like"/>
    <property type="match status" value="1"/>
</dbReference>
<dbReference type="InterPro" id="IPR010918">
    <property type="entry name" value="PurM-like_C_dom"/>
</dbReference>
<dbReference type="Proteomes" id="UP001226691">
    <property type="component" value="Unassembled WGS sequence"/>
</dbReference>